<dbReference type="AlphaFoldDB" id="A0A2T7NBQ3"/>
<name>A0A2T7NBQ3_POMCA</name>
<accession>A0A2T7NBQ3</accession>
<protein>
    <submittedName>
        <fullName evidence="2">Uncharacterized protein</fullName>
    </submittedName>
</protein>
<sequence length="146" mass="16440">MRCLLCSKEMSQKLVSTTTPLQHPQRKPRQPSREVNIQCRVAGLEASSRQIPKCSKYLFAKKQRPTSENELLALAINGRDGEYSRTAWRVSVAGEDTGEDTGEDRPREVEDGLWCKMTVWSPAAPDRPTEVCTQTRRSTGAGRQMM</sequence>
<gene>
    <name evidence="2" type="ORF">C0Q70_21148</name>
</gene>
<evidence type="ECO:0000313" key="3">
    <source>
        <dbReference type="Proteomes" id="UP000245119"/>
    </source>
</evidence>
<dbReference type="EMBL" id="PZQS01000014">
    <property type="protein sequence ID" value="PVD18598.1"/>
    <property type="molecule type" value="Genomic_DNA"/>
</dbReference>
<reference evidence="2 3" key="1">
    <citation type="submission" date="2018-04" db="EMBL/GenBank/DDBJ databases">
        <title>The genome of golden apple snail Pomacea canaliculata provides insight into stress tolerance and invasive adaptation.</title>
        <authorList>
            <person name="Liu C."/>
            <person name="Liu B."/>
            <person name="Ren Y."/>
            <person name="Zhang Y."/>
            <person name="Wang H."/>
            <person name="Li S."/>
            <person name="Jiang F."/>
            <person name="Yin L."/>
            <person name="Zhang G."/>
            <person name="Qian W."/>
            <person name="Fan W."/>
        </authorList>
    </citation>
    <scope>NUCLEOTIDE SEQUENCE [LARGE SCALE GENOMIC DNA]</scope>
    <source>
        <strain evidence="2">SZHN2017</strain>
        <tissue evidence="2">Muscle</tissue>
    </source>
</reference>
<feature type="region of interest" description="Disordered" evidence="1">
    <location>
        <begin position="15"/>
        <end position="34"/>
    </location>
</feature>
<dbReference type="Proteomes" id="UP000245119">
    <property type="component" value="Linkage Group LG14"/>
</dbReference>
<evidence type="ECO:0000256" key="1">
    <source>
        <dbReference type="SAM" id="MobiDB-lite"/>
    </source>
</evidence>
<feature type="region of interest" description="Disordered" evidence="1">
    <location>
        <begin position="125"/>
        <end position="146"/>
    </location>
</feature>
<evidence type="ECO:0000313" key="2">
    <source>
        <dbReference type="EMBL" id="PVD18598.1"/>
    </source>
</evidence>
<proteinExistence type="predicted"/>
<comment type="caution">
    <text evidence="2">The sequence shown here is derived from an EMBL/GenBank/DDBJ whole genome shotgun (WGS) entry which is preliminary data.</text>
</comment>
<organism evidence="2 3">
    <name type="scientific">Pomacea canaliculata</name>
    <name type="common">Golden apple snail</name>
    <dbReference type="NCBI Taxonomy" id="400727"/>
    <lineage>
        <taxon>Eukaryota</taxon>
        <taxon>Metazoa</taxon>
        <taxon>Spiralia</taxon>
        <taxon>Lophotrochozoa</taxon>
        <taxon>Mollusca</taxon>
        <taxon>Gastropoda</taxon>
        <taxon>Caenogastropoda</taxon>
        <taxon>Architaenioglossa</taxon>
        <taxon>Ampullarioidea</taxon>
        <taxon>Ampullariidae</taxon>
        <taxon>Pomacea</taxon>
    </lineage>
</organism>
<keyword evidence="3" id="KW-1185">Reference proteome</keyword>